<sequence length="543" mass="61048">MTRRIVRTIIQLGLFGFCSFLFLYMLDNQYGVLPTSIHSHLPAHHPGLIIADVHLQYCNLLNPLTSCKLDPSKWHRIEKDLYLNSGLVQKAYLHIKRKKEEELTAEDKVVLDVKIGRLDPAMGEKGEDNEKWESRGSGIWLKRSAKRHDSDSNNVITAIDILFGADAVEPRPGWEIKDTPLLLSSDGVPEARISVRRGSPKKVEKPIPRIRKDGKFKIMQVADLHLSTGLGACRDPEPKEHNGGKCDADPRTLEFVERLLDDEKPDLVVLTGDQVNGDTAKDAQTAIYKYAHVFIERNIPYAGIFGNHDDEGSLSRQGQMALIESLPYSLSEAGPNTIEGVGNYYVEVLAHGTSAHSALTLYLLDTHAYSPNEAQFKGYDWLKPDQIEWFQNTVRELRTVHKHYTKIHLDMAFIHIPLPEYTEPAEIFGNRKEGVTAPGFNTHFKDALVEASVPIVTCGHDHVNDYCALAKTDEGQPELWMCYGGGAGFGGYGGYNGYVRRIRLFEIDTNEARIRTWKRLEYGDTETRLDEQVIVEAGRPFGG</sequence>
<dbReference type="Proteomes" id="UP000799766">
    <property type="component" value="Unassembled WGS sequence"/>
</dbReference>
<dbReference type="FunFam" id="3.60.21.10:FF:000054">
    <property type="entry name" value="DCR2p Phosphoesterase"/>
    <property type="match status" value="1"/>
</dbReference>
<gene>
    <name evidence="3" type="ORF">BDY21DRAFT_332046</name>
</gene>
<evidence type="ECO:0000313" key="3">
    <source>
        <dbReference type="EMBL" id="KAF2461422.1"/>
    </source>
</evidence>
<protein>
    <submittedName>
        <fullName evidence="3">Phosphoesterase</fullName>
    </submittedName>
</protein>
<keyword evidence="4" id="KW-1185">Reference proteome</keyword>
<feature type="transmembrane region" description="Helical" evidence="1">
    <location>
        <begin position="9"/>
        <end position="26"/>
    </location>
</feature>
<dbReference type="GO" id="GO:0005737">
    <property type="term" value="C:cytoplasm"/>
    <property type="evidence" value="ECO:0007669"/>
    <property type="project" value="TreeGrafter"/>
</dbReference>
<feature type="domain" description="Calcineurin-like phosphoesterase" evidence="2">
    <location>
        <begin position="216"/>
        <end position="463"/>
    </location>
</feature>
<dbReference type="Gene3D" id="3.60.21.10">
    <property type="match status" value="1"/>
</dbReference>
<organism evidence="3 4">
    <name type="scientific">Lineolata rhizophorae</name>
    <dbReference type="NCBI Taxonomy" id="578093"/>
    <lineage>
        <taxon>Eukaryota</taxon>
        <taxon>Fungi</taxon>
        <taxon>Dikarya</taxon>
        <taxon>Ascomycota</taxon>
        <taxon>Pezizomycotina</taxon>
        <taxon>Dothideomycetes</taxon>
        <taxon>Dothideomycetes incertae sedis</taxon>
        <taxon>Lineolatales</taxon>
        <taxon>Lineolataceae</taxon>
        <taxon>Lineolata</taxon>
    </lineage>
</organism>
<reference evidence="3" key="1">
    <citation type="journal article" date="2020" name="Stud. Mycol.">
        <title>101 Dothideomycetes genomes: a test case for predicting lifestyles and emergence of pathogens.</title>
        <authorList>
            <person name="Haridas S."/>
            <person name="Albert R."/>
            <person name="Binder M."/>
            <person name="Bloem J."/>
            <person name="Labutti K."/>
            <person name="Salamov A."/>
            <person name="Andreopoulos B."/>
            <person name="Baker S."/>
            <person name="Barry K."/>
            <person name="Bills G."/>
            <person name="Bluhm B."/>
            <person name="Cannon C."/>
            <person name="Castanera R."/>
            <person name="Culley D."/>
            <person name="Daum C."/>
            <person name="Ezra D."/>
            <person name="Gonzalez J."/>
            <person name="Henrissat B."/>
            <person name="Kuo A."/>
            <person name="Liang C."/>
            <person name="Lipzen A."/>
            <person name="Lutzoni F."/>
            <person name="Magnuson J."/>
            <person name="Mondo S."/>
            <person name="Nolan M."/>
            <person name="Ohm R."/>
            <person name="Pangilinan J."/>
            <person name="Park H.-J."/>
            <person name="Ramirez L."/>
            <person name="Alfaro M."/>
            <person name="Sun H."/>
            <person name="Tritt A."/>
            <person name="Yoshinaga Y."/>
            <person name="Zwiers L.-H."/>
            <person name="Turgeon B."/>
            <person name="Goodwin S."/>
            <person name="Spatafora J."/>
            <person name="Crous P."/>
            <person name="Grigoriev I."/>
        </authorList>
    </citation>
    <scope>NUCLEOTIDE SEQUENCE</scope>
    <source>
        <strain evidence="3">ATCC 16933</strain>
    </source>
</reference>
<dbReference type="InterPro" id="IPR004843">
    <property type="entry name" value="Calcineurin-like_PHP"/>
</dbReference>
<keyword evidence="1" id="KW-1133">Transmembrane helix</keyword>
<proteinExistence type="predicted"/>
<dbReference type="EMBL" id="MU001671">
    <property type="protein sequence ID" value="KAF2461422.1"/>
    <property type="molecule type" value="Genomic_DNA"/>
</dbReference>
<dbReference type="PANTHER" id="PTHR32440:SF0">
    <property type="entry name" value="PHOSPHATASE DCR2-RELATED"/>
    <property type="match status" value="1"/>
</dbReference>
<keyword evidence="1" id="KW-0812">Transmembrane</keyword>
<dbReference type="SUPFAM" id="SSF56300">
    <property type="entry name" value="Metallo-dependent phosphatases"/>
    <property type="match status" value="1"/>
</dbReference>
<dbReference type="Pfam" id="PF00149">
    <property type="entry name" value="Metallophos"/>
    <property type="match status" value="1"/>
</dbReference>
<name>A0A6A6PCA2_9PEZI</name>
<evidence type="ECO:0000259" key="2">
    <source>
        <dbReference type="Pfam" id="PF00149"/>
    </source>
</evidence>
<dbReference type="PANTHER" id="PTHR32440">
    <property type="entry name" value="PHOSPHATASE DCR2-RELATED-RELATED"/>
    <property type="match status" value="1"/>
</dbReference>
<dbReference type="InterPro" id="IPR029052">
    <property type="entry name" value="Metallo-depent_PP-like"/>
</dbReference>
<evidence type="ECO:0000313" key="4">
    <source>
        <dbReference type="Proteomes" id="UP000799766"/>
    </source>
</evidence>
<keyword evidence="1" id="KW-0472">Membrane</keyword>
<dbReference type="OrthoDB" id="783096at2759"/>
<accession>A0A6A6PCA2</accession>
<dbReference type="AlphaFoldDB" id="A0A6A6PCA2"/>
<dbReference type="CDD" id="cd07383">
    <property type="entry name" value="MPP_Dcr2"/>
    <property type="match status" value="1"/>
</dbReference>
<evidence type="ECO:0000256" key="1">
    <source>
        <dbReference type="SAM" id="Phobius"/>
    </source>
</evidence>
<dbReference type="GO" id="GO:0004721">
    <property type="term" value="F:phosphoprotein phosphatase activity"/>
    <property type="evidence" value="ECO:0007669"/>
    <property type="project" value="TreeGrafter"/>
</dbReference>